<evidence type="ECO:0000313" key="1">
    <source>
        <dbReference type="EMBL" id="TGX99632.1"/>
    </source>
</evidence>
<reference evidence="1" key="1">
    <citation type="submission" date="2019-04" db="EMBL/GenBank/DDBJ databases">
        <title>Microbes associate with the intestines of laboratory mice.</title>
        <authorList>
            <person name="Navarre W."/>
            <person name="Wong E."/>
            <person name="Huang K."/>
            <person name="Tropini C."/>
            <person name="Ng K."/>
            <person name="Yu B."/>
        </authorList>
    </citation>
    <scope>NUCLEOTIDE SEQUENCE</scope>
    <source>
        <strain evidence="1">NM72_1-8</strain>
    </source>
</reference>
<dbReference type="EMBL" id="SRZB01000006">
    <property type="protein sequence ID" value="TGX99632.1"/>
    <property type="molecule type" value="Genomic_DNA"/>
</dbReference>
<keyword evidence="1" id="KW-0804">Transcription</keyword>
<organism evidence="1 2">
    <name type="scientific">Hominisplanchenecus murintestinalis</name>
    <dbReference type="NCBI Taxonomy" id="2941517"/>
    <lineage>
        <taxon>Bacteria</taxon>
        <taxon>Bacillati</taxon>
        <taxon>Bacillota</taxon>
        <taxon>Clostridia</taxon>
        <taxon>Lachnospirales</taxon>
        <taxon>Lachnospiraceae</taxon>
        <taxon>Hominisplanchenecus</taxon>
    </lineage>
</organism>
<evidence type="ECO:0000313" key="2">
    <source>
        <dbReference type="Proteomes" id="UP000307720"/>
    </source>
</evidence>
<comment type="caution">
    <text evidence="1">The sequence shown here is derived from an EMBL/GenBank/DDBJ whole genome shotgun (WGS) entry which is preliminary data.</text>
</comment>
<keyword evidence="2" id="KW-1185">Reference proteome</keyword>
<proteinExistence type="predicted"/>
<accession>A0AC61R0A1</accession>
<sequence>MILVYVCPGCQAVRIVSRRKEVPCTVCGQKMEQSDLTFLEWSDMNPDERQRYGVRWCAQRSSG</sequence>
<dbReference type="Proteomes" id="UP000307720">
    <property type="component" value="Unassembled WGS sequence"/>
</dbReference>
<gene>
    <name evidence="1" type="ORF">E5357_04965</name>
</gene>
<name>A0AC61R0A1_9FIRM</name>
<protein>
    <submittedName>
        <fullName evidence="1">DNA-directed RNA polymerase subunit M</fullName>
    </submittedName>
</protein>
<keyword evidence="1" id="KW-0240">DNA-directed RNA polymerase</keyword>